<dbReference type="EMBL" id="CP012831">
    <property type="protein sequence ID" value="ALI06724.1"/>
    <property type="molecule type" value="Genomic_DNA"/>
</dbReference>
<accession>A0A0N7H1S1</accession>
<keyword evidence="1" id="KW-0812">Transmembrane</keyword>
<gene>
    <name evidence="2" type="ORF">AO356_07880</name>
</gene>
<evidence type="ECO:0000256" key="1">
    <source>
        <dbReference type="SAM" id="Phobius"/>
    </source>
</evidence>
<evidence type="ECO:0000313" key="3">
    <source>
        <dbReference type="Proteomes" id="UP000059425"/>
    </source>
</evidence>
<dbReference type="OrthoDB" id="5918901at2"/>
<sequence length="183" mass="20623">MSWDDVFRLVTAAVASVGTAGILFMGLSSWLGKIWASRILENEKHRLATALEATKRDLDIIKETTLRFQNDKILIYRTVIETVARLLAALDSHESGRLVTAEAGARYDEFNEQRIRMYGYLAMLAPQSVMDAQDDLIDHLLKITNGKAEYEWVKIREKALVMLNAVRADIGINDTPIAYHGDL</sequence>
<organism evidence="2 3">
    <name type="scientific">Pseudomonas fluorescens</name>
    <dbReference type="NCBI Taxonomy" id="294"/>
    <lineage>
        <taxon>Bacteria</taxon>
        <taxon>Pseudomonadati</taxon>
        <taxon>Pseudomonadota</taxon>
        <taxon>Gammaproteobacteria</taxon>
        <taxon>Pseudomonadales</taxon>
        <taxon>Pseudomonadaceae</taxon>
        <taxon>Pseudomonas</taxon>
    </lineage>
</organism>
<keyword evidence="1" id="KW-0472">Membrane</keyword>
<dbReference type="Proteomes" id="UP000059425">
    <property type="component" value="Chromosome"/>
</dbReference>
<reference evidence="2 3" key="2">
    <citation type="journal article" date="2018" name="Nature">
        <title>Mutant phenotypes for thousands of bacterial genes of unknown function.</title>
        <authorList>
            <person name="Price M.N."/>
            <person name="Wetmore K.M."/>
            <person name="Waters R.J."/>
            <person name="Callaghan M."/>
            <person name="Ray J."/>
            <person name="Liu H."/>
            <person name="Kuehl J.V."/>
            <person name="Melnyk R.A."/>
            <person name="Lamson J.S."/>
            <person name="Suh Y."/>
            <person name="Carlson H.K."/>
            <person name="Esquivel Z."/>
            <person name="Sadeeshkumar H."/>
            <person name="Chakraborty R."/>
            <person name="Zane G.M."/>
            <person name="Rubin B.E."/>
            <person name="Wall J.D."/>
            <person name="Visel A."/>
            <person name="Bristow J."/>
            <person name="Blow M.J."/>
            <person name="Arkin A.P."/>
            <person name="Deutschbauer A.M."/>
        </authorList>
    </citation>
    <scope>NUCLEOTIDE SEQUENCE [LARGE SCALE GENOMIC DNA]</scope>
    <source>
        <strain evidence="2 3">FW300-N2C3</strain>
    </source>
</reference>
<feature type="transmembrane region" description="Helical" evidence="1">
    <location>
        <begin position="6"/>
        <end position="31"/>
    </location>
</feature>
<reference evidence="3" key="1">
    <citation type="submission" date="2015-09" db="EMBL/GenBank/DDBJ databases">
        <title>Whole genome sequence of Pseudomonas fluorescens FW300-N2C3.</title>
        <authorList>
            <person name="Ray J."/>
            <person name="Melnyk R."/>
            <person name="Deutschbauer A."/>
        </authorList>
    </citation>
    <scope>NUCLEOTIDE SEQUENCE [LARGE SCALE GENOMIC DNA]</scope>
    <source>
        <strain evidence="3">FW300-N2C3</strain>
    </source>
</reference>
<keyword evidence="1" id="KW-1133">Transmembrane helix</keyword>
<proteinExistence type="predicted"/>
<dbReference type="AlphaFoldDB" id="A0A0N7H1S1"/>
<protein>
    <submittedName>
        <fullName evidence="2">Uncharacterized protein</fullName>
    </submittedName>
</protein>
<evidence type="ECO:0000313" key="2">
    <source>
        <dbReference type="EMBL" id="ALI06724.1"/>
    </source>
</evidence>
<dbReference type="RefSeq" id="WP_060739295.1">
    <property type="nucleotide sequence ID" value="NZ_CP012831.1"/>
</dbReference>
<name>A0A0N7H1S1_PSEFL</name>